<name>A0ACC2WNB2_9TREE</name>
<reference evidence="1" key="1">
    <citation type="submission" date="2023-04" db="EMBL/GenBank/DDBJ databases">
        <title>Draft Genome sequencing of Naganishia species isolated from polar environments using Oxford Nanopore Technology.</title>
        <authorList>
            <person name="Leo P."/>
            <person name="Venkateswaran K."/>
        </authorList>
    </citation>
    <scope>NUCLEOTIDE SEQUENCE</scope>
    <source>
        <strain evidence="1">MNA-CCFEE 5261</strain>
    </source>
</reference>
<gene>
    <name evidence="1" type="ORF">QFC19_000960</name>
</gene>
<dbReference type="EMBL" id="JASBWR010000006">
    <property type="protein sequence ID" value="KAJ9112037.1"/>
    <property type="molecule type" value="Genomic_DNA"/>
</dbReference>
<evidence type="ECO:0000313" key="1">
    <source>
        <dbReference type="EMBL" id="KAJ9112037.1"/>
    </source>
</evidence>
<sequence>MFLKTGLVDTASGSAYVEADDCIVQVSVYGPRPIRGSFIEKASFSVECKFLPYVTKVAAEHQNTNPNGKPGMNSIEQRISTYVETALLPCLLLENYPKSTIDIYVTVIANKSASLLELTNWIVNCSSLALVDSAIEIKDIVTGGVATIEDENDSKNSQCLASFMNLRNNEIVGFWIDGGQELNEKVLTKTLETCQERAQVVRRNFNGFLTT</sequence>
<dbReference type="Proteomes" id="UP001241377">
    <property type="component" value="Unassembled WGS sequence"/>
</dbReference>
<organism evidence="1 2">
    <name type="scientific">Naganishia cerealis</name>
    <dbReference type="NCBI Taxonomy" id="610337"/>
    <lineage>
        <taxon>Eukaryota</taxon>
        <taxon>Fungi</taxon>
        <taxon>Dikarya</taxon>
        <taxon>Basidiomycota</taxon>
        <taxon>Agaricomycotina</taxon>
        <taxon>Tremellomycetes</taxon>
        <taxon>Filobasidiales</taxon>
        <taxon>Filobasidiaceae</taxon>
        <taxon>Naganishia</taxon>
    </lineage>
</organism>
<proteinExistence type="predicted"/>
<keyword evidence="2" id="KW-1185">Reference proteome</keyword>
<accession>A0ACC2WNB2</accession>
<protein>
    <submittedName>
        <fullName evidence="1">Uncharacterized protein</fullName>
    </submittedName>
</protein>
<evidence type="ECO:0000313" key="2">
    <source>
        <dbReference type="Proteomes" id="UP001241377"/>
    </source>
</evidence>
<comment type="caution">
    <text evidence="1">The sequence shown here is derived from an EMBL/GenBank/DDBJ whole genome shotgun (WGS) entry which is preliminary data.</text>
</comment>